<dbReference type="AlphaFoldDB" id="A0A0M2HTK5"/>
<evidence type="ECO:0000256" key="5">
    <source>
        <dbReference type="ARBA" id="ARBA00022840"/>
    </source>
</evidence>
<evidence type="ECO:0000256" key="4">
    <source>
        <dbReference type="ARBA" id="ARBA00022777"/>
    </source>
</evidence>
<dbReference type="InterPro" id="IPR050306">
    <property type="entry name" value="PfkB_Carbo_kinase"/>
</dbReference>
<dbReference type="EC" id="2.7.1.45" evidence="8"/>
<dbReference type="GO" id="GO:0008673">
    <property type="term" value="F:2-dehydro-3-deoxygluconokinase activity"/>
    <property type="evidence" value="ECO:0007669"/>
    <property type="project" value="UniProtKB-EC"/>
</dbReference>
<keyword evidence="9" id="KW-1185">Reference proteome</keyword>
<keyword evidence="5" id="KW-0067">ATP-binding</keyword>
<evidence type="ECO:0000256" key="1">
    <source>
        <dbReference type="ARBA" id="ARBA00010688"/>
    </source>
</evidence>
<dbReference type="GO" id="GO:0006000">
    <property type="term" value="P:fructose metabolic process"/>
    <property type="evidence" value="ECO:0007669"/>
    <property type="project" value="UniProtKB-ARBA"/>
</dbReference>
<dbReference type="PROSITE" id="PS00583">
    <property type="entry name" value="PFKB_KINASES_1"/>
    <property type="match status" value="1"/>
</dbReference>
<accession>A0A0M2HTK5</accession>
<dbReference type="STRING" id="273678.RS84_01447"/>
<keyword evidence="4 6" id="KW-0418">Kinase</keyword>
<reference evidence="8 9" key="1">
    <citation type="submission" date="2015-02" db="EMBL/GenBank/DDBJ databases">
        <title>Draft genome sequences of ten Microbacterium spp. with emphasis on heavy metal contaminated environments.</title>
        <authorList>
            <person name="Corretto E."/>
        </authorList>
    </citation>
    <scope>NUCLEOTIDE SEQUENCE [LARGE SCALE GENOMIC DNA]</scope>
    <source>
        <strain evidence="8 9">SA35</strain>
    </source>
</reference>
<dbReference type="PANTHER" id="PTHR43085:SF1">
    <property type="entry name" value="PSEUDOURIDINE KINASE-RELATED"/>
    <property type="match status" value="1"/>
</dbReference>
<dbReference type="InterPro" id="IPR002139">
    <property type="entry name" value="Ribo/fructo_kinase"/>
</dbReference>
<comment type="caution">
    <text evidence="8">The sequence shown here is derived from an EMBL/GenBank/DDBJ whole genome shotgun (WGS) entry which is preliminary data.</text>
</comment>
<dbReference type="EMBL" id="JYJB01000008">
    <property type="protein sequence ID" value="KJL47819.1"/>
    <property type="molecule type" value="Genomic_DNA"/>
</dbReference>
<evidence type="ECO:0000313" key="8">
    <source>
        <dbReference type="EMBL" id="KJL47819.1"/>
    </source>
</evidence>
<dbReference type="PROSITE" id="PS00584">
    <property type="entry name" value="PFKB_KINASES_2"/>
    <property type="match status" value="1"/>
</dbReference>
<name>A0A0M2HTK5_9MICO</name>
<dbReference type="Proteomes" id="UP000033900">
    <property type="component" value="Unassembled WGS sequence"/>
</dbReference>
<dbReference type="OrthoDB" id="9795789at2"/>
<dbReference type="PATRIC" id="fig|273678.4.peg.1445"/>
<dbReference type="InterPro" id="IPR029056">
    <property type="entry name" value="Ribokinase-like"/>
</dbReference>
<proteinExistence type="inferred from homology"/>
<gene>
    <name evidence="8" type="primary">kdgK_2</name>
    <name evidence="8" type="ORF">RS84_01447</name>
</gene>
<dbReference type="SUPFAM" id="SSF53613">
    <property type="entry name" value="Ribokinase-like"/>
    <property type="match status" value="1"/>
</dbReference>
<keyword evidence="2 6" id="KW-0808">Transferase</keyword>
<dbReference type="GO" id="GO:0008865">
    <property type="term" value="F:fructokinase activity"/>
    <property type="evidence" value="ECO:0007669"/>
    <property type="project" value="UniProtKB-ARBA"/>
</dbReference>
<dbReference type="RefSeq" id="WP_045257105.1">
    <property type="nucleotide sequence ID" value="NZ_JYJB01000008.1"/>
</dbReference>
<feature type="domain" description="Carbohydrate kinase PfkB" evidence="7">
    <location>
        <begin position="4"/>
        <end position="299"/>
    </location>
</feature>
<dbReference type="Gene3D" id="3.40.1190.20">
    <property type="match status" value="1"/>
</dbReference>
<keyword evidence="3" id="KW-0547">Nucleotide-binding</keyword>
<evidence type="ECO:0000259" key="7">
    <source>
        <dbReference type="Pfam" id="PF00294"/>
    </source>
</evidence>
<dbReference type="InterPro" id="IPR011611">
    <property type="entry name" value="PfkB_dom"/>
</dbReference>
<evidence type="ECO:0000256" key="6">
    <source>
        <dbReference type="RuleBase" id="RU003704"/>
    </source>
</evidence>
<evidence type="ECO:0000256" key="3">
    <source>
        <dbReference type="ARBA" id="ARBA00022741"/>
    </source>
</evidence>
<evidence type="ECO:0000256" key="2">
    <source>
        <dbReference type="ARBA" id="ARBA00022679"/>
    </source>
</evidence>
<dbReference type="PANTHER" id="PTHR43085">
    <property type="entry name" value="HEXOKINASE FAMILY MEMBER"/>
    <property type="match status" value="1"/>
</dbReference>
<organism evidence="8 9">
    <name type="scientific">Microbacterium hydrocarbonoxydans</name>
    <dbReference type="NCBI Taxonomy" id="273678"/>
    <lineage>
        <taxon>Bacteria</taxon>
        <taxon>Bacillati</taxon>
        <taxon>Actinomycetota</taxon>
        <taxon>Actinomycetes</taxon>
        <taxon>Micrococcales</taxon>
        <taxon>Microbacteriaceae</taxon>
        <taxon>Microbacterium</taxon>
    </lineage>
</organism>
<dbReference type="CDD" id="cd01167">
    <property type="entry name" value="bac_FRK"/>
    <property type="match status" value="1"/>
</dbReference>
<comment type="similarity">
    <text evidence="1 6">Belongs to the carbohydrate kinase PfkB family.</text>
</comment>
<protein>
    <submittedName>
        <fullName evidence="8">2-dehydro-3-deoxygluconokinase</fullName>
        <ecNumber evidence="8">2.7.1.45</ecNumber>
    </submittedName>
</protein>
<sequence length="328" mass="34228">MSRDVLVIGEALVDIVHRDAGRIEETPGGSPANVAIALARLGEEPLLLTQLGDDPRGRTVRSWLEASGVELLLAGAERTSTASARLSADGSAEYEFDLTWTLEGLDPHAVAAESPGVVHVGSVAALLHPGADTVRALLESLRPIALISYDPNIRPALVPDRARAVREVEALVALADVVKASDEDLAWLYPGADPLDVARRLQRSGPAVVVVTRGGDGACAVTATGTVFVDGHSVDVVDTVGAGDTFMSALIHSLHEAGLSGAASREPLRGIEEQHLREMLEFGAAAAAVTVSRPGADPPRLDEVVVTAAEVSRAGSRMPHPRAHAEQP</sequence>
<dbReference type="Pfam" id="PF00294">
    <property type="entry name" value="PfkB"/>
    <property type="match status" value="1"/>
</dbReference>
<evidence type="ECO:0000313" key="9">
    <source>
        <dbReference type="Proteomes" id="UP000033900"/>
    </source>
</evidence>
<dbReference type="GO" id="GO:0005524">
    <property type="term" value="F:ATP binding"/>
    <property type="evidence" value="ECO:0007669"/>
    <property type="project" value="UniProtKB-KW"/>
</dbReference>
<dbReference type="InterPro" id="IPR002173">
    <property type="entry name" value="Carboh/pur_kinase_PfkB_CS"/>
</dbReference>
<dbReference type="PRINTS" id="PR00990">
    <property type="entry name" value="RIBOKINASE"/>
</dbReference>